<reference evidence="2" key="3">
    <citation type="submission" date="2025-09" db="UniProtKB">
        <authorList>
            <consortium name="Ensembl"/>
        </authorList>
    </citation>
    <scope>IDENTIFICATION</scope>
    <source>
        <strain evidence="2">Isolate ISIS603380</strain>
    </source>
</reference>
<protein>
    <recommendedName>
        <fullName evidence="1">Immunoglobulin V-set domain-containing protein</fullName>
    </recommendedName>
</protein>
<dbReference type="HOGENOM" id="CLU_077975_4_1_1"/>
<dbReference type="Pfam" id="PF07686">
    <property type="entry name" value="V-set"/>
    <property type="match status" value="1"/>
</dbReference>
<evidence type="ECO:0000313" key="3">
    <source>
        <dbReference type="Proteomes" id="UP000007646"/>
    </source>
</evidence>
<evidence type="ECO:0000313" key="2">
    <source>
        <dbReference type="Ensembl" id="ENSLAFP00000024595.1"/>
    </source>
</evidence>
<organism evidence="2 3">
    <name type="scientific">Loxodonta africana</name>
    <name type="common">African elephant</name>
    <dbReference type="NCBI Taxonomy" id="9785"/>
    <lineage>
        <taxon>Eukaryota</taxon>
        <taxon>Metazoa</taxon>
        <taxon>Chordata</taxon>
        <taxon>Craniata</taxon>
        <taxon>Vertebrata</taxon>
        <taxon>Euteleostomi</taxon>
        <taxon>Mammalia</taxon>
        <taxon>Eutheria</taxon>
        <taxon>Afrotheria</taxon>
        <taxon>Proboscidea</taxon>
        <taxon>Elephantidae</taxon>
        <taxon>Loxodonta</taxon>
    </lineage>
</organism>
<dbReference type="InterPro" id="IPR036179">
    <property type="entry name" value="Ig-like_dom_sf"/>
</dbReference>
<evidence type="ECO:0000259" key="1">
    <source>
        <dbReference type="SMART" id="SM00406"/>
    </source>
</evidence>
<feature type="domain" description="Immunoglobulin V-set" evidence="1">
    <location>
        <begin position="6"/>
        <end position="86"/>
    </location>
</feature>
<dbReference type="InterPro" id="IPR013783">
    <property type="entry name" value="Ig-like_fold"/>
</dbReference>
<dbReference type="SMART" id="SM00406">
    <property type="entry name" value="IGv"/>
    <property type="match status" value="1"/>
</dbReference>
<proteinExistence type="predicted"/>
<accession>G3U9T7</accession>
<dbReference type="Gene3D" id="2.60.40.10">
    <property type="entry name" value="Immunoglobulins"/>
    <property type="match status" value="1"/>
</dbReference>
<name>G3U9T7_LOXAF</name>
<reference evidence="2" key="2">
    <citation type="submission" date="2025-08" db="UniProtKB">
        <authorList>
            <consortium name="Ensembl"/>
        </authorList>
    </citation>
    <scope>IDENTIFICATION</scope>
    <source>
        <strain evidence="2">Isolate ISIS603380</strain>
    </source>
</reference>
<dbReference type="PANTHER" id="PTHR23267">
    <property type="entry name" value="IMMUNOGLOBULIN LIGHT CHAIN"/>
    <property type="match status" value="1"/>
</dbReference>
<dbReference type="SUPFAM" id="SSF48726">
    <property type="entry name" value="Immunoglobulin"/>
    <property type="match status" value="1"/>
</dbReference>
<dbReference type="Ensembl" id="ENSLAFT00000030124.1">
    <property type="protein sequence ID" value="ENSLAFP00000024595.1"/>
    <property type="gene ID" value="ENSLAFG00000032498.1"/>
</dbReference>
<dbReference type="InterPro" id="IPR013106">
    <property type="entry name" value="Ig_V-set"/>
</dbReference>
<dbReference type="AlphaFoldDB" id="G3U9T7"/>
<reference evidence="2 3" key="1">
    <citation type="submission" date="2009-06" db="EMBL/GenBank/DDBJ databases">
        <title>The Genome Sequence of Loxodonta africana (African elephant).</title>
        <authorList>
            <person name="Di Palma F."/>
            <person name="Heiman D."/>
            <person name="Young S."/>
            <person name="Johnson J."/>
            <person name="Lander E.S."/>
            <person name="Lindblad-Toh K."/>
        </authorList>
    </citation>
    <scope>NUCLEOTIDE SEQUENCE [LARGE SCALE GENOMIC DNA]</scope>
    <source>
        <strain evidence="2 3">Isolate ISIS603380</strain>
    </source>
</reference>
<sequence>LPTKLPVLLSKPVSGSSLLQCKQRNRFFYAWHYQIPGQTPWLLISMDSNWFPGVPNRFGGRGSGTDFTLQISRVEAEDVALYDCQHS</sequence>
<keyword evidence="3" id="KW-1185">Reference proteome</keyword>
<dbReference type="InterPro" id="IPR050150">
    <property type="entry name" value="IgV_Light_Chain"/>
</dbReference>
<dbReference type="Proteomes" id="UP000007646">
    <property type="component" value="Unassembled WGS sequence"/>
</dbReference>